<proteinExistence type="predicted"/>
<protein>
    <submittedName>
        <fullName evidence="2">Uncharacterized protein</fullName>
    </submittedName>
</protein>
<reference evidence="2 3" key="1">
    <citation type="journal article" date="2005" name="Proc. Natl. Acad. Sci. U.S.A.">
        <title>Whole genome sequence of Staphylococcus saprophyticus reveals the pathogenesis of uncomplicated urinary tract infection.</title>
        <authorList>
            <person name="Kuroda M."/>
            <person name="Yamashita A."/>
            <person name="Hirakawa H."/>
            <person name="Kumano M."/>
            <person name="Morikawa K."/>
            <person name="Higashide M."/>
            <person name="Maruyama A."/>
            <person name="Inose Y."/>
            <person name="Matoba K."/>
            <person name="Toh H."/>
            <person name="Kuhara S."/>
            <person name="Hattori M."/>
            <person name="Ohta T."/>
        </authorList>
    </citation>
    <scope>NUCLEOTIDE SEQUENCE [LARGE SCALE GENOMIC DNA]</scope>
    <source>
        <strain evidence="3">ATCC 15305 / DSM 20229 / NCIMB 8711 / NCTC 7292 / S-41</strain>
    </source>
</reference>
<accession>Q49VX3</accession>
<organism evidence="2 3">
    <name type="scientific">Staphylococcus saprophyticus subsp. saprophyticus (strain ATCC 15305 / DSM 20229 / NCIMB 8711 / NCTC 7292 / S-41)</name>
    <dbReference type="NCBI Taxonomy" id="342451"/>
    <lineage>
        <taxon>Bacteria</taxon>
        <taxon>Bacillati</taxon>
        <taxon>Bacillota</taxon>
        <taxon>Bacilli</taxon>
        <taxon>Bacillales</taxon>
        <taxon>Staphylococcaceae</taxon>
        <taxon>Staphylococcus</taxon>
    </lineage>
</organism>
<dbReference type="Proteomes" id="UP000006371">
    <property type="component" value="Chromosome"/>
</dbReference>
<dbReference type="HOGENOM" id="CLU_2958554_0_0_9"/>
<dbReference type="EMBL" id="AP008934">
    <property type="protein sequence ID" value="BAE19087.1"/>
    <property type="molecule type" value="Genomic_DNA"/>
</dbReference>
<name>Q49VX3_STAS1</name>
<gene>
    <name evidence="2" type="ordered locus">SSP1942</name>
</gene>
<evidence type="ECO:0000256" key="1">
    <source>
        <dbReference type="SAM" id="Phobius"/>
    </source>
</evidence>
<keyword evidence="1" id="KW-0812">Transmembrane</keyword>
<evidence type="ECO:0000313" key="2">
    <source>
        <dbReference type="EMBL" id="BAE19087.1"/>
    </source>
</evidence>
<dbReference type="GeneID" id="3615296"/>
<evidence type="ECO:0000313" key="3">
    <source>
        <dbReference type="Proteomes" id="UP000006371"/>
    </source>
</evidence>
<dbReference type="PATRIC" id="fig|342451.11.peg.1935"/>
<dbReference type="OrthoDB" id="9971054at2"/>
<dbReference type="KEGG" id="ssp:SSP1942"/>
<dbReference type="eggNOG" id="ENOG5032C1E">
    <property type="taxonomic scope" value="Bacteria"/>
</dbReference>
<keyword evidence="3" id="KW-1185">Reference proteome</keyword>
<sequence length="63" mass="7156">MKTFIALIIASATTSTAVGFYTEDIFNALALYTPLALISIVVKNSLEERRIRRKYKNVMEETE</sequence>
<keyword evidence="1" id="KW-1133">Transmembrane helix</keyword>
<feature type="transmembrane region" description="Helical" evidence="1">
    <location>
        <begin position="29"/>
        <end position="46"/>
    </location>
</feature>
<dbReference type="RefSeq" id="WP_011303612.1">
    <property type="nucleotide sequence ID" value="NC_007350.1"/>
</dbReference>
<dbReference type="AlphaFoldDB" id="Q49VX3"/>
<keyword evidence="1" id="KW-0472">Membrane</keyword>